<evidence type="ECO:0000256" key="5">
    <source>
        <dbReference type="ARBA" id="ARBA00022825"/>
    </source>
</evidence>
<accession>A0A5D4H0U4</accession>
<dbReference type="PIRSF" id="PIRSF001217">
    <property type="entry name" value="Protease_4_SppA"/>
    <property type="match status" value="1"/>
</dbReference>
<dbReference type="SUPFAM" id="SSF52096">
    <property type="entry name" value="ClpP/crotonase"/>
    <property type="match status" value="2"/>
</dbReference>
<dbReference type="CDD" id="cd07023">
    <property type="entry name" value="S49_Sppa_N_C"/>
    <property type="match status" value="1"/>
</dbReference>
<dbReference type="Gene3D" id="3.90.226.10">
    <property type="entry name" value="2-enoyl-CoA Hydratase, Chain A, domain 1"/>
    <property type="match status" value="2"/>
</dbReference>
<dbReference type="InterPro" id="IPR029045">
    <property type="entry name" value="ClpP/crotonase-like_dom_sf"/>
</dbReference>
<dbReference type="PANTHER" id="PTHR33209:SF1">
    <property type="entry name" value="PEPTIDASE S49 DOMAIN-CONTAINING PROTEIN"/>
    <property type="match status" value="1"/>
</dbReference>
<dbReference type="PANTHER" id="PTHR33209">
    <property type="entry name" value="PROTEASE 4"/>
    <property type="match status" value="1"/>
</dbReference>
<keyword evidence="5" id="KW-0720">Serine protease</keyword>
<keyword evidence="4" id="KW-0378">Hydrolase</keyword>
<dbReference type="NCBIfam" id="TIGR00705">
    <property type="entry name" value="SppA_67K"/>
    <property type="match status" value="1"/>
</dbReference>
<keyword evidence="11" id="KW-1185">Reference proteome</keyword>
<comment type="caution">
    <text evidence="10">The sequence shown here is derived from an EMBL/GenBank/DDBJ whole genome shotgun (WGS) entry which is preliminary data.</text>
</comment>
<dbReference type="Proteomes" id="UP000322362">
    <property type="component" value="Unassembled WGS sequence"/>
</dbReference>
<organism evidence="10 11">
    <name type="scientific">Sphingobacterium phlebotomi</name>
    <dbReference type="NCBI Taxonomy" id="2605433"/>
    <lineage>
        <taxon>Bacteria</taxon>
        <taxon>Pseudomonadati</taxon>
        <taxon>Bacteroidota</taxon>
        <taxon>Sphingobacteriia</taxon>
        <taxon>Sphingobacteriales</taxon>
        <taxon>Sphingobacteriaceae</taxon>
        <taxon>Sphingobacterium</taxon>
    </lineage>
</organism>
<feature type="transmembrane region" description="Helical" evidence="8">
    <location>
        <begin position="7"/>
        <end position="30"/>
    </location>
</feature>
<protein>
    <submittedName>
        <fullName evidence="10">Signal peptide peptidase SppA</fullName>
    </submittedName>
</protein>
<dbReference type="Gene3D" id="6.20.330.10">
    <property type="match status" value="1"/>
</dbReference>
<feature type="domain" description="Peptidase S49" evidence="9">
    <location>
        <begin position="127"/>
        <end position="279"/>
    </location>
</feature>
<dbReference type="InterPro" id="IPR047272">
    <property type="entry name" value="S49_SppA_C"/>
</dbReference>
<feature type="active site" description="Nucleophile" evidence="7">
    <location>
        <position position="387"/>
    </location>
</feature>
<evidence type="ECO:0000256" key="8">
    <source>
        <dbReference type="SAM" id="Phobius"/>
    </source>
</evidence>
<evidence type="ECO:0000259" key="9">
    <source>
        <dbReference type="Pfam" id="PF01343"/>
    </source>
</evidence>
<evidence type="ECO:0000256" key="4">
    <source>
        <dbReference type="ARBA" id="ARBA00022801"/>
    </source>
</evidence>
<comment type="similarity">
    <text evidence="2">Belongs to the peptidase S49 family.</text>
</comment>
<evidence type="ECO:0000313" key="11">
    <source>
        <dbReference type="Proteomes" id="UP000322362"/>
    </source>
</evidence>
<gene>
    <name evidence="10" type="primary">sppA</name>
    <name evidence="10" type="ORF">FXV77_16305</name>
</gene>
<dbReference type="InterPro" id="IPR002142">
    <property type="entry name" value="Peptidase_S49"/>
</dbReference>
<evidence type="ECO:0000256" key="2">
    <source>
        <dbReference type="ARBA" id="ARBA00008683"/>
    </source>
</evidence>
<dbReference type="NCBIfam" id="TIGR00706">
    <property type="entry name" value="SppA_dom"/>
    <property type="match status" value="1"/>
</dbReference>
<evidence type="ECO:0000256" key="1">
    <source>
        <dbReference type="ARBA" id="ARBA00004370"/>
    </source>
</evidence>
<dbReference type="AlphaFoldDB" id="A0A5D4H0U4"/>
<dbReference type="GO" id="GO:0016020">
    <property type="term" value="C:membrane"/>
    <property type="evidence" value="ECO:0007669"/>
    <property type="project" value="UniProtKB-SubCell"/>
</dbReference>
<dbReference type="Pfam" id="PF01343">
    <property type="entry name" value="Peptidase_S49"/>
    <property type="match status" value="2"/>
</dbReference>
<dbReference type="CDD" id="cd07018">
    <property type="entry name" value="S49_SppA_67K_type"/>
    <property type="match status" value="1"/>
</dbReference>
<keyword evidence="8" id="KW-1133">Transmembrane helix</keyword>
<dbReference type="GO" id="GO:0006465">
    <property type="term" value="P:signal peptide processing"/>
    <property type="evidence" value="ECO:0007669"/>
    <property type="project" value="InterPro"/>
</dbReference>
<reference evidence="10 11" key="1">
    <citation type="submission" date="2019-08" db="EMBL/GenBank/DDBJ databases">
        <title>Phlebobacter frassis gen. nov. sp. nov., a new member of family Sphingobacteriaceae isolated from sand fly rearing media.</title>
        <authorList>
            <person name="Kakumanu M.L."/>
            <person name="Marayati B.F."/>
            <person name="Wada-Katsumata A."/>
            <person name="Wasserberg G."/>
            <person name="Schal C."/>
            <person name="Apperson C.S."/>
            <person name="Ponnusamy L."/>
        </authorList>
    </citation>
    <scope>NUCLEOTIDE SEQUENCE [LARGE SCALE GENOMIC DNA]</scope>
    <source>
        <strain evidence="10 11">SSI9</strain>
    </source>
</reference>
<keyword evidence="8" id="KW-0812">Transmembrane</keyword>
<feature type="domain" description="Peptidase S49" evidence="9">
    <location>
        <begin position="371"/>
        <end position="524"/>
    </location>
</feature>
<dbReference type="GO" id="GO:0008236">
    <property type="term" value="F:serine-type peptidase activity"/>
    <property type="evidence" value="ECO:0007669"/>
    <property type="project" value="UniProtKB-KW"/>
</dbReference>
<sequence>MKSFFKYVLATITGTIIVFAILFMVMIGFITATVSNMGSKEEVYVPSSAVLYVSLDYNILERTSSNPWESMSLPGYGEMKSLGLNDIISRIAAAKEDNRIKGIYLNPTYVNTGMASLREIRDALVDFKSSGKFIVAHSDVYTQKAYYIASVADEIYLNPEGSLEFKGLSASVMFMKEALDKLGVEMQVVKVGTYKSAVEPFILNEMSSANREQMTAYLGSMYSAFLENVSEGRQISTDTLKNIADNFLIRNADDAVQYKFIDGKCYKDEVLSKLKERLEIDEKKDVPAVSLLDYNKEGKTETKGDRVAVLYAYGDIVDGEGTEGNIGGDKLSRELRKLRRDDRVKAVVLRVNSPGGSALASDIIAREVELTKKVKPIMVSMGDYAASGGYYISALADSIFAEKETLTGSIGVFGLIPNLQGLLNNKLGIHVDEVKTGKFANLMTSVDRPLTEEEKVIIQAEVDRIYNTFTGKVATGRNMDVAAVDSIGQGRVWTGSQALEHGLVDGIGNLDRAIQAAAAKAKLKDYSVMYYPTLKDPFATLFSTSKERIKMWMMDEELGEYRQHVEQLRTVLKSSGIQARLPYRVEIR</sequence>
<evidence type="ECO:0000256" key="7">
    <source>
        <dbReference type="PIRSR" id="PIRSR001217-1"/>
    </source>
</evidence>
<dbReference type="InterPro" id="IPR004635">
    <property type="entry name" value="Pept_S49_SppA"/>
</dbReference>
<evidence type="ECO:0000256" key="6">
    <source>
        <dbReference type="ARBA" id="ARBA00023136"/>
    </source>
</evidence>
<proteinExistence type="inferred from homology"/>
<dbReference type="InterPro" id="IPR004634">
    <property type="entry name" value="Pept_S49_pIV"/>
</dbReference>
<name>A0A5D4H0U4_9SPHI</name>
<evidence type="ECO:0000313" key="10">
    <source>
        <dbReference type="EMBL" id="TYR34177.1"/>
    </source>
</evidence>
<keyword evidence="6 8" id="KW-0472">Membrane</keyword>
<dbReference type="InterPro" id="IPR047217">
    <property type="entry name" value="S49_SppA_67K_type_N"/>
</dbReference>
<evidence type="ECO:0000256" key="3">
    <source>
        <dbReference type="ARBA" id="ARBA00022670"/>
    </source>
</evidence>
<keyword evidence="3" id="KW-0645">Protease</keyword>
<dbReference type="RefSeq" id="WP_148920303.1">
    <property type="nucleotide sequence ID" value="NZ_VTAV01000013.1"/>
</dbReference>
<comment type="subcellular location">
    <subcellularLocation>
        <location evidence="1">Membrane</location>
    </subcellularLocation>
</comment>
<feature type="active site" description="Proton donor/acceptor" evidence="7">
    <location>
        <position position="195"/>
    </location>
</feature>
<dbReference type="EMBL" id="VTAV01000013">
    <property type="protein sequence ID" value="TYR34177.1"/>
    <property type="molecule type" value="Genomic_DNA"/>
</dbReference>